<dbReference type="GO" id="GO:0005886">
    <property type="term" value="C:plasma membrane"/>
    <property type="evidence" value="ECO:0007669"/>
    <property type="project" value="UniProtKB-SubCell"/>
</dbReference>
<feature type="transmembrane region" description="Helical" evidence="7">
    <location>
        <begin position="92"/>
        <end position="115"/>
    </location>
</feature>
<keyword evidence="3" id="KW-1003">Cell membrane</keyword>
<keyword evidence="6 7" id="KW-0472">Membrane</keyword>
<comment type="subcellular location">
    <subcellularLocation>
        <location evidence="1 7">Cell membrane</location>
        <topology evidence="1 7">Multi-pass membrane protein</topology>
    </subcellularLocation>
</comment>
<dbReference type="PROSITE" id="PS50928">
    <property type="entry name" value="ABC_TM1"/>
    <property type="match status" value="1"/>
</dbReference>
<accession>A0A174LI34</accession>
<dbReference type="InterPro" id="IPR050366">
    <property type="entry name" value="BP-dependent_transpt_permease"/>
</dbReference>
<comment type="similarity">
    <text evidence="7">Belongs to the binding-protein-dependent transport system permease family.</text>
</comment>
<organism evidence="9 10">
    <name type="scientific">Faecalicatena contorta</name>
    <dbReference type="NCBI Taxonomy" id="39482"/>
    <lineage>
        <taxon>Bacteria</taxon>
        <taxon>Bacillati</taxon>
        <taxon>Bacillota</taxon>
        <taxon>Clostridia</taxon>
        <taxon>Lachnospirales</taxon>
        <taxon>Lachnospiraceae</taxon>
        <taxon>Faecalicatena</taxon>
    </lineage>
</organism>
<gene>
    <name evidence="9" type="primary">gsiD_2</name>
    <name evidence="9" type="ORF">ERS852491_04587</name>
</gene>
<keyword evidence="5 7" id="KW-1133">Transmembrane helix</keyword>
<dbReference type="CDD" id="cd06261">
    <property type="entry name" value="TM_PBP2"/>
    <property type="match status" value="1"/>
</dbReference>
<dbReference type="RefSeq" id="WP_050639788.1">
    <property type="nucleotide sequence ID" value="NZ_CABKUE010000007.1"/>
</dbReference>
<keyword evidence="2 7" id="KW-0813">Transport</keyword>
<evidence type="ECO:0000259" key="8">
    <source>
        <dbReference type="PROSITE" id="PS50928"/>
    </source>
</evidence>
<dbReference type="AlphaFoldDB" id="A0A174LI34"/>
<evidence type="ECO:0000256" key="6">
    <source>
        <dbReference type="ARBA" id="ARBA00023136"/>
    </source>
</evidence>
<feature type="transmembrane region" description="Helical" evidence="7">
    <location>
        <begin position="26"/>
        <end position="47"/>
    </location>
</feature>
<dbReference type="PANTHER" id="PTHR43386">
    <property type="entry name" value="OLIGOPEPTIDE TRANSPORT SYSTEM PERMEASE PROTEIN APPC"/>
    <property type="match status" value="1"/>
</dbReference>
<evidence type="ECO:0000256" key="3">
    <source>
        <dbReference type="ARBA" id="ARBA00022475"/>
    </source>
</evidence>
<dbReference type="SUPFAM" id="SSF161098">
    <property type="entry name" value="MetI-like"/>
    <property type="match status" value="1"/>
</dbReference>
<dbReference type="PANTHER" id="PTHR43386:SF1">
    <property type="entry name" value="D,D-DIPEPTIDE TRANSPORT SYSTEM PERMEASE PROTEIN DDPC-RELATED"/>
    <property type="match status" value="1"/>
</dbReference>
<feature type="transmembrane region" description="Helical" evidence="7">
    <location>
        <begin position="254"/>
        <end position="277"/>
    </location>
</feature>
<sequence>METQQKWKRKTDRFLDVWRCLRRNKAAMTGLIVILIFVLLAVFAGVICDYDMVIKQDTVNRLQAPSGEHWLGTDHLGRDIFARMIYGARVSIGVGFLVVIISAALGGFIGSLSALLGGKLDNLIMRVVDIFTCIPSMLMTLAMVAALGPGLRNLVVALCINTTVGFTRVVRAAVLSIVNQDYISAAKASGFSTWKIAVRHVMPNAMGIIIVEGAMTVAGTILSIAGLSFLGLGIQPPSPEWGAMLNEGRAYMRTFPYMIVFPGIAIILSALAMNLLGDGLRDALDPRSKR</sequence>
<protein>
    <submittedName>
        <fullName evidence="9">Glutathione transport system permease protein gsiD</fullName>
    </submittedName>
</protein>
<dbReference type="InterPro" id="IPR000515">
    <property type="entry name" value="MetI-like"/>
</dbReference>
<evidence type="ECO:0000256" key="5">
    <source>
        <dbReference type="ARBA" id="ARBA00022989"/>
    </source>
</evidence>
<feature type="transmembrane region" description="Helical" evidence="7">
    <location>
        <begin position="127"/>
        <end position="148"/>
    </location>
</feature>
<feature type="transmembrane region" description="Helical" evidence="7">
    <location>
        <begin position="209"/>
        <end position="234"/>
    </location>
</feature>
<dbReference type="Gene3D" id="1.10.3720.10">
    <property type="entry name" value="MetI-like"/>
    <property type="match status" value="1"/>
</dbReference>
<dbReference type="Pfam" id="PF00528">
    <property type="entry name" value="BPD_transp_1"/>
    <property type="match status" value="1"/>
</dbReference>
<evidence type="ECO:0000256" key="1">
    <source>
        <dbReference type="ARBA" id="ARBA00004651"/>
    </source>
</evidence>
<dbReference type="Proteomes" id="UP000095544">
    <property type="component" value="Unassembled WGS sequence"/>
</dbReference>
<reference evidence="9 10" key="1">
    <citation type="submission" date="2015-09" db="EMBL/GenBank/DDBJ databases">
        <authorList>
            <consortium name="Pathogen Informatics"/>
        </authorList>
    </citation>
    <scope>NUCLEOTIDE SEQUENCE [LARGE SCALE GENOMIC DNA]</scope>
    <source>
        <strain evidence="9 10">2789STDY5834876</strain>
    </source>
</reference>
<evidence type="ECO:0000256" key="7">
    <source>
        <dbReference type="RuleBase" id="RU363032"/>
    </source>
</evidence>
<dbReference type="InterPro" id="IPR025966">
    <property type="entry name" value="OppC_N"/>
</dbReference>
<evidence type="ECO:0000313" key="9">
    <source>
        <dbReference type="EMBL" id="CUP22376.1"/>
    </source>
</evidence>
<proteinExistence type="inferred from homology"/>
<evidence type="ECO:0000313" key="10">
    <source>
        <dbReference type="Proteomes" id="UP000095544"/>
    </source>
</evidence>
<evidence type="ECO:0000256" key="4">
    <source>
        <dbReference type="ARBA" id="ARBA00022692"/>
    </source>
</evidence>
<feature type="domain" description="ABC transmembrane type-1" evidence="8">
    <location>
        <begin position="88"/>
        <end position="277"/>
    </location>
</feature>
<evidence type="ECO:0000256" key="2">
    <source>
        <dbReference type="ARBA" id="ARBA00022448"/>
    </source>
</evidence>
<dbReference type="EMBL" id="CYZU01000068">
    <property type="protein sequence ID" value="CUP22376.1"/>
    <property type="molecule type" value="Genomic_DNA"/>
</dbReference>
<dbReference type="Pfam" id="PF12911">
    <property type="entry name" value="OppC_N"/>
    <property type="match status" value="1"/>
</dbReference>
<keyword evidence="4 7" id="KW-0812">Transmembrane</keyword>
<dbReference type="GO" id="GO:0055085">
    <property type="term" value="P:transmembrane transport"/>
    <property type="evidence" value="ECO:0007669"/>
    <property type="project" value="InterPro"/>
</dbReference>
<dbReference type="InterPro" id="IPR035906">
    <property type="entry name" value="MetI-like_sf"/>
</dbReference>
<dbReference type="OrthoDB" id="9797852at2"/>
<name>A0A174LI34_9FIRM</name>
<dbReference type="STRING" id="39482.ERS852491_04587"/>